<dbReference type="EMBL" id="JAOPGA020001273">
    <property type="protein sequence ID" value="KAL0486844.1"/>
    <property type="molecule type" value="Genomic_DNA"/>
</dbReference>
<proteinExistence type="predicted"/>
<dbReference type="PANTHER" id="PTHR37028">
    <property type="entry name" value="UNNAMED PRODUCT-RELATED"/>
    <property type="match status" value="1"/>
</dbReference>
<comment type="caution">
    <text evidence="1">The sequence shown here is derived from an EMBL/GenBank/DDBJ whole genome shotgun (WGS) entry which is preliminary data.</text>
</comment>
<organism evidence="1 2">
    <name type="scientific">Acrasis kona</name>
    <dbReference type="NCBI Taxonomy" id="1008807"/>
    <lineage>
        <taxon>Eukaryota</taxon>
        <taxon>Discoba</taxon>
        <taxon>Heterolobosea</taxon>
        <taxon>Tetramitia</taxon>
        <taxon>Eutetramitia</taxon>
        <taxon>Acrasidae</taxon>
        <taxon>Acrasis</taxon>
    </lineage>
</organism>
<evidence type="ECO:0000313" key="2">
    <source>
        <dbReference type="Proteomes" id="UP001431209"/>
    </source>
</evidence>
<protein>
    <submittedName>
        <fullName evidence="1">Uncharacterized protein</fullName>
    </submittedName>
</protein>
<dbReference type="PANTHER" id="PTHR37028:SF4">
    <property type="entry name" value="ALMS MOTIF DOMAIN-CONTAINING PROTEIN"/>
    <property type="match status" value="1"/>
</dbReference>
<sequence>MVKKVIQLQAEREDKIQKAKSIQEYEEMKSCTFTPHVNQLPTEEEGPIVIRGLGKHLERTEKAKKIEQERKEREEQVFRPKVRDQDTHLKYTIPEPFNLHSNNDAQYKEMKQRDLQDKWEMINMAECTFKPKTNADQYFANISELDIRSMLDTTDYL</sequence>
<dbReference type="Proteomes" id="UP001431209">
    <property type="component" value="Unassembled WGS sequence"/>
</dbReference>
<dbReference type="AlphaFoldDB" id="A0AAW2ZC23"/>
<accession>A0AAW2ZC23</accession>
<reference evidence="1 2" key="1">
    <citation type="submission" date="2024-03" db="EMBL/GenBank/DDBJ databases">
        <title>The Acrasis kona genome and developmental transcriptomes reveal deep origins of eukaryotic multicellular pathways.</title>
        <authorList>
            <person name="Sheikh S."/>
            <person name="Fu C.-J."/>
            <person name="Brown M.W."/>
            <person name="Baldauf S.L."/>
        </authorList>
    </citation>
    <scope>NUCLEOTIDE SEQUENCE [LARGE SCALE GENOMIC DNA]</scope>
    <source>
        <strain evidence="1 2">ATCC MYA-3509</strain>
    </source>
</reference>
<gene>
    <name evidence="1" type="ORF">AKO1_014787</name>
</gene>
<evidence type="ECO:0000313" key="1">
    <source>
        <dbReference type="EMBL" id="KAL0486844.1"/>
    </source>
</evidence>
<name>A0AAW2ZC23_9EUKA</name>
<keyword evidence="2" id="KW-1185">Reference proteome</keyword>